<proteinExistence type="predicted"/>
<evidence type="ECO:0000256" key="1">
    <source>
        <dbReference type="ARBA" id="ARBA00022692"/>
    </source>
</evidence>
<gene>
    <name evidence="5" type="ORF">DERP_001353</name>
</gene>
<dbReference type="Gene3D" id="1.20.1250.20">
    <property type="entry name" value="MFS general substrate transporter like domains"/>
    <property type="match status" value="2"/>
</dbReference>
<keyword evidence="1 4" id="KW-0812">Transmembrane</keyword>
<evidence type="ECO:0000313" key="5">
    <source>
        <dbReference type="EMBL" id="KAH9420918.1"/>
    </source>
</evidence>
<dbReference type="InterPro" id="IPR011701">
    <property type="entry name" value="MFS"/>
</dbReference>
<feature type="transmembrane region" description="Helical" evidence="4">
    <location>
        <begin position="95"/>
        <end position="112"/>
    </location>
</feature>
<dbReference type="InterPro" id="IPR036259">
    <property type="entry name" value="MFS_trans_sf"/>
</dbReference>
<dbReference type="SUPFAM" id="SSF103473">
    <property type="entry name" value="MFS general substrate transporter"/>
    <property type="match status" value="1"/>
</dbReference>
<dbReference type="PANTHER" id="PTHR23121:SF9">
    <property type="entry name" value="SODIUM-DEPENDENT GLUCOSE TRANSPORTER 1"/>
    <property type="match status" value="1"/>
</dbReference>
<dbReference type="Pfam" id="PF07690">
    <property type="entry name" value="MFS_1"/>
    <property type="match status" value="1"/>
</dbReference>
<comment type="caution">
    <text evidence="5">The sequence shown here is derived from an EMBL/GenBank/DDBJ whole genome shotgun (WGS) entry which is preliminary data.</text>
</comment>
<feature type="transmembrane region" description="Helical" evidence="4">
    <location>
        <begin position="118"/>
        <end position="143"/>
    </location>
</feature>
<reference evidence="5 6" key="1">
    <citation type="journal article" date="2018" name="J. Allergy Clin. Immunol.">
        <title>High-quality assembly of Dermatophagoides pteronyssinus genome and transcriptome reveals a wide range of novel allergens.</title>
        <authorList>
            <person name="Liu X.Y."/>
            <person name="Yang K.Y."/>
            <person name="Wang M.Q."/>
            <person name="Kwok J.S."/>
            <person name="Zeng X."/>
            <person name="Yang Z."/>
            <person name="Xiao X.J."/>
            <person name="Lau C.P."/>
            <person name="Li Y."/>
            <person name="Huang Z.M."/>
            <person name="Ba J.G."/>
            <person name="Yim A.K."/>
            <person name="Ouyang C.Y."/>
            <person name="Ngai S.M."/>
            <person name="Chan T.F."/>
            <person name="Leung E.L."/>
            <person name="Liu L."/>
            <person name="Liu Z.G."/>
            <person name="Tsui S.K."/>
        </authorList>
    </citation>
    <scope>NUCLEOTIDE SEQUENCE [LARGE SCALE GENOMIC DNA]</scope>
    <source>
        <strain evidence="5">Derp</strain>
    </source>
</reference>
<feature type="transmembrane region" description="Helical" evidence="4">
    <location>
        <begin position="204"/>
        <end position="225"/>
    </location>
</feature>
<evidence type="ECO:0000256" key="2">
    <source>
        <dbReference type="ARBA" id="ARBA00022989"/>
    </source>
</evidence>
<dbReference type="PANTHER" id="PTHR23121">
    <property type="entry name" value="SODIUM-DEPENDENT GLUCOSE TRANSPORTER 1"/>
    <property type="match status" value="1"/>
</dbReference>
<protein>
    <submittedName>
        <fullName evidence="5">Uncharacterized protein</fullName>
    </submittedName>
</protein>
<feature type="transmembrane region" description="Helical" evidence="4">
    <location>
        <begin position="155"/>
        <end position="174"/>
    </location>
</feature>
<evidence type="ECO:0000256" key="3">
    <source>
        <dbReference type="ARBA" id="ARBA00023136"/>
    </source>
</evidence>
<name>A0ABQ8JEP8_DERPT</name>
<dbReference type="EMBL" id="NJHN03000047">
    <property type="protein sequence ID" value="KAH9420918.1"/>
    <property type="molecule type" value="Genomic_DNA"/>
</dbReference>
<feature type="transmembrane region" description="Helical" evidence="4">
    <location>
        <begin position="323"/>
        <end position="347"/>
    </location>
</feature>
<keyword evidence="3 4" id="KW-0472">Membrane</keyword>
<feature type="transmembrane region" description="Helical" evidence="4">
    <location>
        <begin position="59"/>
        <end position="83"/>
    </location>
</feature>
<reference evidence="5 6" key="2">
    <citation type="journal article" date="2022" name="Mol. Biol. Evol.">
        <title>Comparative Genomics Reveals Insights into the Divergent Evolution of Astigmatic Mites and Household Pest Adaptations.</title>
        <authorList>
            <person name="Xiong Q."/>
            <person name="Wan A.T."/>
            <person name="Liu X."/>
            <person name="Fung C.S."/>
            <person name="Xiao X."/>
            <person name="Malainual N."/>
            <person name="Hou J."/>
            <person name="Wang L."/>
            <person name="Wang M."/>
            <person name="Yang K.Y."/>
            <person name="Cui Y."/>
            <person name="Leung E.L."/>
            <person name="Nong W."/>
            <person name="Shin S.K."/>
            <person name="Au S.W."/>
            <person name="Jeong K.Y."/>
            <person name="Chew F.T."/>
            <person name="Hui J.H."/>
            <person name="Leung T.F."/>
            <person name="Tungtrongchitr A."/>
            <person name="Zhong N."/>
            <person name="Liu Z."/>
            <person name="Tsui S.K."/>
        </authorList>
    </citation>
    <scope>NUCLEOTIDE SEQUENCE [LARGE SCALE GENOMIC DNA]</scope>
    <source>
        <strain evidence="5">Derp</strain>
    </source>
</reference>
<keyword evidence="2 4" id="KW-1133">Transmembrane helix</keyword>
<evidence type="ECO:0000256" key="4">
    <source>
        <dbReference type="SAM" id="Phobius"/>
    </source>
</evidence>
<evidence type="ECO:0000313" key="6">
    <source>
        <dbReference type="Proteomes" id="UP000887458"/>
    </source>
</evidence>
<feature type="transmembrane region" description="Helical" evidence="4">
    <location>
        <begin position="353"/>
        <end position="381"/>
    </location>
</feature>
<dbReference type="Proteomes" id="UP000887458">
    <property type="component" value="Unassembled WGS sequence"/>
</dbReference>
<feature type="transmembrane region" description="Helical" evidence="4">
    <location>
        <begin position="393"/>
        <end position="413"/>
    </location>
</feature>
<sequence>MEPQFIMDSNKMRIVYTILLFITQIAFGLSSAVYGPTLVDLSVIFSKNNDNNSTNDDGLGPVSLFFTFFCGGCITGSFFTSLYKFEITRQYLNRQFTFSIIMMLASIFHSFVPRMPNIAMFYLAAYGSGFGLGTFNAVCTSWLMEMWHGKRLSSVLQAGQFMYGVGSIFSPIMVKPFIHGNKANSTNQTIFGPIERRDELSTPYFISGALEFAIGASLFALFFIYRYRKYDTPSDMANGGWGGSSQPEKLLDDPRHSCKRLSYHVLITTIFAAYNLTEIGFSSFQNAYYQQRNVSVENAANLGSIGSAAYTLGRLVNVVLTRFLSISLLLYGHLILAAFGFIGLYLIQDYLQMAMWALIIDSVLIGYAQSAINPALFGFAASFAKLDDRHNSIYYTALGLPMLFAPFIIGPNIEKMPSIVLHLALGPIILTMVLFIIIRLIIGSARRSMYN</sequence>
<keyword evidence="6" id="KW-1185">Reference proteome</keyword>
<feature type="transmembrane region" description="Helical" evidence="4">
    <location>
        <begin position="419"/>
        <end position="442"/>
    </location>
</feature>
<accession>A0ABQ8JEP8</accession>
<feature type="transmembrane region" description="Helical" evidence="4">
    <location>
        <begin position="14"/>
        <end position="39"/>
    </location>
</feature>
<organism evidence="5 6">
    <name type="scientific">Dermatophagoides pteronyssinus</name>
    <name type="common">European house dust mite</name>
    <dbReference type="NCBI Taxonomy" id="6956"/>
    <lineage>
        <taxon>Eukaryota</taxon>
        <taxon>Metazoa</taxon>
        <taxon>Ecdysozoa</taxon>
        <taxon>Arthropoda</taxon>
        <taxon>Chelicerata</taxon>
        <taxon>Arachnida</taxon>
        <taxon>Acari</taxon>
        <taxon>Acariformes</taxon>
        <taxon>Sarcoptiformes</taxon>
        <taxon>Astigmata</taxon>
        <taxon>Psoroptidia</taxon>
        <taxon>Analgoidea</taxon>
        <taxon>Pyroglyphidae</taxon>
        <taxon>Dermatophagoidinae</taxon>
        <taxon>Dermatophagoides</taxon>
    </lineage>
</organism>